<name>A0A0N4XGY6_NIPBR</name>
<evidence type="ECO:0000313" key="2">
    <source>
        <dbReference type="Proteomes" id="UP000271162"/>
    </source>
</evidence>
<reference evidence="3" key="1">
    <citation type="submission" date="2017-02" db="UniProtKB">
        <authorList>
            <consortium name="WormBaseParasite"/>
        </authorList>
    </citation>
    <scope>IDENTIFICATION</scope>
</reference>
<evidence type="ECO:0000313" key="1">
    <source>
        <dbReference type="EMBL" id="VDL65377.1"/>
    </source>
</evidence>
<evidence type="ECO:0000313" key="3">
    <source>
        <dbReference type="WBParaSite" id="NBR_0000178801-mRNA-1"/>
    </source>
</evidence>
<protein>
    <submittedName>
        <fullName evidence="1 3">Uncharacterized protein</fullName>
    </submittedName>
</protein>
<proteinExistence type="predicted"/>
<dbReference type="EMBL" id="UYSL01001621">
    <property type="protein sequence ID" value="VDL65377.1"/>
    <property type="molecule type" value="Genomic_DNA"/>
</dbReference>
<sequence length="59" mass="6723">MDEEDDVIVKKRKTIKTLVDSDDDEDHVETEVSILHLLYYTMLFQSVGCPSGTVLKKGH</sequence>
<reference evidence="1 2" key="2">
    <citation type="submission" date="2018-11" db="EMBL/GenBank/DDBJ databases">
        <authorList>
            <consortium name="Pathogen Informatics"/>
        </authorList>
    </citation>
    <scope>NUCLEOTIDE SEQUENCE [LARGE SCALE GENOMIC DNA]</scope>
</reference>
<dbReference type="WBParaSite" id="NBR_0000178801-mRNA-1">
    <property type="protein sequence ID" value="NBR_0000178801-mRNA-1"/>
    <property type="gene ID" value="NBR_0000178801"/>
</dbReference>
<keyword evidence="2" id="KW-1185">Reference proteome</keyword>
<accession>A0A0N4XGY6</accession>
<dbReference type="AlphaFoldDB" id="A0A0N4XGY6"/>
<dbReference type="Proteomes" id="UP000271162">
    <property type="component" value="Unassembled WGS sequence"/>
</dbReference>
<organism evidence="3">
    <name type="scientific">Nippostrongylus brasiliensis</name>
    <name type="common">Rat hookworm</name>
    <dbReference type="NCBI Taxonomy" id="27835"/>
    <lineage>
        <taxon>Eukaryota</taxon>
        <taxon>Metazoa</taxon>
        <taxon>Ecdysozoa</taxon>
        <taxon>Nematoda</taxon>
        <taxon>Chromadorea</taxon>
        <taxon>Rhabditida</taxon>
        <taxon>Rhabditina</taxon>
        <taxon>Rhabditomorpha</taxon>
        <taxon>Strongyloidea</taxon>
        <taxon>Heligmosomidae</taxon>
        <taxon>Nippostrongylus</taxon>
    </lineage>
</organism>
<gene>
    <name evidence="1" type="ORF">NBR_LOCUS1788</name>
</gene>